<evidence type="ECO:0000259" key="1">
    <source>
        <dbReference type="PROSITE" id="PS51747"/>
    </source>
</evidence>
<accession>A0A6C0LHE1</accession>
<evidence type="ECO:0000313" key="2">
    <source>
        <dbReference type="EMBL" id="QHU30359.1"/>
    </source>
</evidence>
<proteinExistence type="predicted"/>
<dbReference type="Pfam" id="PF00383">
    <property type="entry name" value="dCMP_cyt_deam_1"/>
    <property type="match status" value="1"/>
</dbReference>
<dbReference type="InterPro" id="IPR002125">
    <property type="entry name" value="CMP_dCMP_dom"/>
</dbReference>
<dbReference type="AlphaFoldDB" id="A0A6C0LHE1"/>
<dbReference type="PROSITE" id="PS51747">
    <property type="entry name" value="CYT_DCMP_DEAMINASES_2"/>
    <property type="match status" value="1"/>
</dbReference>
<dbReference type="InterPro" id="IPR016193">
    <property type="entry name" value="Cytidine_deaminase-like"/>
</dbReference>
<feature type="domain" description="CMP/dCMP-type deaminase" evidence="1">
    <location>
        <begin position="1"/>
        <end position="91"/>
    </location>
</feature>
<dbReference type="SUPFAM" id="SSF53927">
    <property type="entry name" value="Cytidine deaminase-like"/>
    <property type="match status" value="1"/>
</dbReference>
<reference evidence="2" key="1">
    <citation type="journal article" date="2020" name="Nature">
        <title>Giant virus diversity and host interactions through global metagenomics.</title>
        <authorList>
            <person name="Schulz F."/>
            <person name="Roux S."/>
            <person name="Paez-Espino D."/>
            <person name="Jungbluth S."/>
            <person name="Walsh D.A."/>
            <person name="Denef V.J."/>
            <person name="McMahon K.D."/>
            <person name="Konstantinidis K.T."/>
            <person name="Eloe-Fadrosh E.A."/>
            <person name="Kyrpides N.C."/>
            <person name="Woyke T."/>
        </authorList>
    </citation>
    <scope>NUCLEOTIDE SEQUENCE</scope>
    <source>
        <strain evidence="2">GVMAG-M-3300027833-11</strain>
    </source>
</reference>
<dbReference type="Gene3D" id="3.40.140.10">
    <property type="entry name" value="Cytidine Deaminase, domain 2"/>
    <property type="match status" value="1"/>
</dbReference>
<organism evidence="2">
    <name type="scientific">viral metagenome</name>
    <dbReference type="NCBI Taxonomy" id="1070528"/>
    <lineage>
        <taxon>unclassified sequences</taxon>
        <taxon>metagenomes</taxon>
        <taxon>organismal metagenomes</taxon>
    </lineage>
</organism>
<name>A0A6C0LHE1_9ZZZZ</name>
<dbReference type="EMBL" id="MN740505">
    <property type="protein sequence ID" value="QHU30359.1"/>
    <property type="molecule type" value="Genomic_DNA"/>
</dbReference>
<sequence>MLSQSQTKLVSQAYDEAMKSPCYHKHGCVIFGSGRVIGRGFNNSRTRSSDKIIDKCMTCHAEMAAIRSVIKNKKWEVPRQKGTSQCKLSCR</sequence>
<dbReference type="GO" id="GO:0003824">
    <property type="term" value="F:catalytic activity"/>
    <property type="evidence" value="ECO:0007669"/>
    <property type="project" value="InterPro"/>
</dbReference>
<protein>
    <recommendedName>
        <fullName evidence="1">CMP/dCMP-type deaminase domain-containing protein</fullName>
    </recommendedName>
</protein>